<sequence length="340" mass="38582">MLPKVSKSKIGFFRVWEKPSENFDKVTKGRGSVLGYANARYMEVIFSAVIDELAGRSMSFLVDRYLKRMAAPTEEERLRSLQRLLLRVRVVVEKADGQLITNQVMMHQLGILKEEMYRGCYTLDVLSCQSHGEDRTKDHEPYSTHLLLSKCMFGRQMEMEHVLNFLLQTDGAGSPAVMPIIGPRKVGKSTLIEHACDDERVRSHFSRIMCFNGDGLEDASVEALRDGARIKHRNRGGTGGGRTLIIIEPLADIDDHAWRSLYSAARGRVASGSKIIVASRSDKIARFGTTQPLRLHLFTPEAYWYFFRARTFGSARAEDHPRLAAILLKLNLDLEILRRR</sequence>
<dbReference type="Gramene" id="TraesCS3B03G1143700.1">
    <property type="protein sequence ID" value="TraesCS3B03G1143700.1.CDS"/>
    <property type="gene ID" value="TraesCS3B03G1143700"/>
</dbReference>
<evidence type="ECO:0008006" key="3">
    <source>
        <dbReference type="Google" id="ProtNLM"/>
    </source>
</evidence>
<dbReference type="Gramene" id="TraesJUL3B03G01750710.1">
    <property type="protein sequence ID" value="TraesJUL3B03G01750710.1"/>
    <property type="gene ID" value="TraesJUL3B03G01750710"/>
</dbReference>
<reference evidence="1" key="2">
    <citation type="submission" date="2018-10" db="UniProtKB">
        <authorList>
            <consortium name="EnsemblPlants"/>
        </authorList>
    </citation>
    <scope>IDENTIFICATION</scope>
</reference>
<dbReference type="EnsemblPlants" id="TraesCS3B02G464500.1">
    <property type="protein sequence ID" value="TraesCS3B02G464500.1"/>
    <property type="gene ID" value="TraesCS3B02G464500"/>
</dbReference>
<dbReference type="Gramene" id="TraesJAG3B03G01745040.1">
    <property type="protein sequence ID" value="TraesJAG3B03G01745040.1"/>
    <property type="gene ID" value="TraesJAG3B03G01745040"/>
</dbReference>
<protein>
    <recommendedName>
        <fullName evidence="3">NB-ARC domain-containing protein</fullName>
    </recommendedName>
</protein>
<keyword evidence="2" id="KW-1185">Reference proteome</keyword>
<dbReference type="STRING" id="4565.A0A077S6C8"/>
<organism evidence="1">
    <name type="scientific">Triticum aestivum</name>
    <name type="common">Wheat</name>
    <dbReference type="NCBI Taxonomy" id="4565"/>
    <lineage>
        <taxon>Eukaryota</taxon>
        <taxon>Viridiplantae</taxon>
        <taxon>Streptophyta</taxon>
        <taxon>Embryophyta</taxon>
        <taxon>Tracheophyta</taxon>
        <taxon>Spermatophyta</taxon>
        <taxon>Magnoliopsida</taxon>
        <taxon>Liliopsida</taxon>
        <taxon>Poales</taxon>
        <taxon>Poaceae</taxon>
        <taxon>BOP clade</taxon>
        <taxon>Pooideae</taxon>
        <taxon>Triticodae</taxon>
        <taxon>Triticeae</taxon>
        <taxon>Triticinae</taxon>
        <taxon>Triticum</taxon>
    </lineage>
</organism>
<dbReference type="Proteomes" id="UP000019116">
    <property type="component" value="Chromosome 3B"/>
</dbReference>
<dbReference type="PANTHER" id="PTHR33377:SF30">
    <property type="entry name" value="OS07G0117000 PROTEIN"/>
    <property type="match status" value="1"/>
</dbReference>
<dbReference type="SUPFAM" id="SSF52540">
    <property type="entry name" value="P-loop containing nucleoside triphosphate hydrolases"/>
    <property type="match status" value="1"/>
</dbReference>
<reference evidence="1" key="1">
    <citation type="submission" date="2018-08" db="EMBL/GenBank/DDBJ databases">
        <authorList>
            <person name="Rossello M."/>
        </authorList>
    </citation>
    <scope>NUCLEOTIDE SEQUENCE [LARGE SCALE GENOMIC DNA]</scope>
    <source>
        <strain evidence="1">cv. Chinese Spring</strain>
    </source>
</reference>
<name>A0A077S6C8_WHEAT</name>
<dbReference type="Gramene" id="TraesNOR3B03G01760480.1">
    <property type="protein sequence ID" value="TraesNOR3B03G01760480.1"/>
    <property type="gene ID" value="TraesNOR3B03G01760480"/>
</dbReference>
<dbReference type="Gramene" id="TraesLAC3B03G01678700.1">
    <property type="protein sequence ID" value="TraesLAC3B03G01678700.1"/>
    <property type="gene ID" value="TraesLAC3B03G01678700"/>
</dbReference>
<dbReference type="HOGENOM" id="CLU_001090_2_0_1"/>
<dbReference type="Gramene" id="TraesLDM3B03G01736660.1">
    <property type="protein sequence ID" value="TraesLDM3B03G01736660.1"/>
    <property type="gene ID" value="TraesLDM3B03G01736660"/>
</dbReference>
<dbReference type="Gramene" id="TraesCS3B02G464500.1">
    <property type="protein sequence ID" value="TraesCS3B02G464500.1"/>
    <property type="gene ID" value="TraesCS3B02G464500"/>
</dbReference>
<dbReference type="Gramene" id="TraesRN3B0101152500.1">
    <property type="protein sequence ID" value="TraesRN3B0101152500.1"/>
    <property type="gene ID" value="TraesRN3B0101152500"/>
</dbReference>
<evidence type="ECO:0000313" key="2">
    <source>
        <dbReference type="Proteomes" id="UP000019116"/>
    </source>
</evidence>
<dbReference type="Gene3D" id="3.40.50.300">
    <property type="entry name" value="P-loop containing nucleotide triphosphate hydrolases"/>
    <property type="match status" value="1"/>
</dbReference>
<dbReference type="Gramene" id="TraesSYM3B03G01759500.1">
    <property type="protein sequence ID" value="TraesSYM3B03G01759500.1"/>
    <property type="gene ID" value="TraesSYM3B03G01759500"/>
</dbReference>
<dbReference type="Gramene" id="TraesWEE_scaffold_083845_01G000200.1">
    <property type="protein sequence ID" value="TraesWEE_scaffold_083845_01G000200.1"/>
    <property type="gene ID" value="TraesWEE_scaffold_083845_01G000200"/>
</dbReference>
<evidence type="ECO:0000313" key="1">
    <source>
        <dbReference type="EnsemblPlants" id="TraesCS3B02G464500.1"/>
    </source>
</evidence>
<accession>A0A077S6C8</accession>
<dbReference type="AlphaFoldDB" id="A0A077S6C8"/>
<dbReference type="Gramene" id="TraesCAD_scaffold_012226_01G000500.1">
    <property type="protein sequence ID" value="TraesCAD_scaffold_012226_01G000500.1"/>
    <property type="gene ID" value="TraesCAD_scaffold_012226_01G000500"/>
</dbReference>
<dbReference type="OrthoDB" id="652192at2759"/>
<proteinExistence type="predicted"/>
<dbReference type="Gramene" id="TraesMAC3B03G01737860.1">
    <property type="protein sequence ID" value="TraesMAC3B03G01737860.1"/>
    <property type="gene ID" value="TraesMAC3B03G01737860"/>
</dbReference>
<dbReference type="PANTHER" id="PTHR33377">
    <property type="entry name" value="OS10G0134700 PROTEIN-RELATED"/>
    <property type="match status" value="1"/>
</dbReference>
<dbReference type="Gramene" id="TraesARI3B03G01766020.1">
    <property type="protein sequence ID" value="TraesARI3B03G01766020.1"/>
    <property type="gene ID" value="TraesARI3B03G01766020"/>
</dbReference>
<dbReference type="InterPro" id="IPR027417">
    <property type="entry name" value="P-loop_NTPase"/>
</dbReference>
<dbReference type="Gramene" id="TraesCLE_scaffold_047775_01G000100.1">
    <property type="protein sequence ID" value="TraesCLE_scaffold_047775_01G000100.1"/>
    <property type="gene ID" value="TraesCLE_scaffold_047775_01G000100"/>
</dbReference>
<dbReference type="Gramene" id="TraesSTA3B03G01726600.1">
    <property type="protein sequence ID" value="TraesSTA3B03G01726600.1"/>
    <property type="gene ID" value="TraesSTA3B03G01726600"/>
</dbReference>